<keyword evidence="9 11" id="KW-1133">Transmembrane helix</keyword>
<comment type="pathway">
    <text evidence="2">Lipid metabolism; sphingolipid metabolism.</text>
</comment>
<evidence type="ECO:0000256" key="7">
    <source>
        <dbReference type="ARBA" id="ARBA00022679"/>
    </source>
</evidence>
<dbReference type="GO" id="GO:0008120">
    <property type="term" value="F:ceramide glucosyltransferase activity"/>
    <property type="evidence" value="ECO:0007669"/>
    <property type="project" value="UniProtKB-EC"/>
</dbReference>
<dbReference type="AlphaFoldDB" id="A0A8S1J339"/>
<gene>
    <name evidence="13" type="ORF">OSTQU699_LOCUS3314</name>
</gene>
<evidence type="ECO:0000256" key="8">
    <source>
        <dbReference type="ARBA" id="ARBA00022692"/>
    </source>
</evidence>
<comment type="similarity">
    <text evidence="4">Belongs to the glycosyltransferase 2 family.</text>
</comment>
<proteinExistence type="inferred from homology"/>
<feature type="transmembrane region" description="Helical" evidence="11">
    <location>
        <begin position="441"/>
        <end position="461"/>
    </location>
</feature>
<dbReference type="Gene3D" id="3.90.550.10">
    <property type="entry name" value="Spore Coat Polysaccharide Biosynthesis Protein SpsA, Chain A"/>
    <property type="match status" value="1"/>
</dbReference>
<evidence type="ECO:0000256" key="9">
    <source>
        <dbReference type="ARBA" id="ARBA00022989"/>
    </source>
</evidence>
<keyword evidence="6" id="KW-0328">Glycosyltransferase</keyword>
<feature type="transmembrane region" description="Helical" evidence="11">
    <location>
        <begin position="331"/>
        <end position="349"/>
    </location>
</feature>
<evidence type="ECO:0000256" key="6">
    <source>
        <dbReference type="ARBA" id="ARBA00022676"/>
    </source>
</evidence>
<evidence type="ECO:0000256" key="2">
    <source>
        <dbReference type="ARBA" id="ARBA00004760"/>
    </source>
</evidence>
<evidence type="ECO:0000256" key="10">
    <source>
        <dbReference type="ARBA" id="ARBA00023136"/>
    </source>
</evidence>
<organism evidence="13 14">
    <name type="scientific">Ostreobium quekettii</name>
    <dbReference type="NCBI Taxonomy" id="121088"/>
    <lineage>
        <taxon>Eukaryota</taxon>
        <taxon>Viridiplantae</taxon>
        <taxon>Chlorophyta</taxon>
        <taxon>core chlorophytes</taxon>
        <taxon>Ulvophyceae</taxon>
        <taxon>TCBD clade</taxon>
        <taxon>Bryopsidales</taxon>
        <taxon>Ostreobineae</taxon>
        <taxon>Ostreobiaceae</taxon>
        <taxon>Ostreobium</taxon>
    </lineage>
</organism>
<protein>
    <recommendedName>
        <fullName evidence="5">ceramide glucosyltransferase</fullName>
        <ecNumber evidence="5">2.4.1.80</ecNumber>
    </recommendedName>
</protein>
<keyword evidence="8 11" id="KW-0812">Transmembrane</keyword>
<evidence type="ECO:0000256" key="12">
    <source>
        <dbReference type="SAM" id="SignalP"/>
    </source>
</evidence>
<evidence type="ECO:0000256" key="1">
    <source>
        <dbReference type="ARBA" id="ARBA00004141"/>
    </source>
</evidence>
<feature type="transmembrane region" description="Helical" evidence="11">
    <location>
        <begin position="33"/>
        <end position="51"/>
    </location>
</feature>
<dbReference type="SUPFAM" id="SSF53448">
    <property type="entry name" value="Nucleotide-diphospho-sugar transferases"/>
    <property type="match status" value="1"/>
</dbReference>
<dbReference type="Pfam" id="PF13506">
    <property type="entry name" value="Glyco_transf_21"/>
    <property type="match status" value="1"/>
</dbReference>
<dbReference type="PANTHER" id="PTHR12726:SF0">
    <property type="entry name" value="CERAMIDE GLUCOSYLTRANSFERASE"/>
    <property type="match status" value="1"/>
</dbReference>
<keyword evidence="14" id="KW-1185">Reference proteome</keyword>
<reference evidence="13" key="1">
    <citation type="submission" date="2020-12" db="EMBL/GenBank/DDBJ databases">
        <authorList>
            <person name="Iha C."/>
        </authorList>
    </citation>
    <scope>NUCLEOTIDE SEQUENCE</scope>
</reference>
<dbReference type="PANTHER" id="PTHR12726">
    <property type="entry name" value="CERAMIDE GLUCOSYLTRANSFERASE"/>
    <property type="match status" value="1"/>
</dbReference>
<name>A0A8S1J339_9CHLO</name>
<feature type="transmembrane region" description="Helical" evidence="11">
    <location>
        <begin position="397"/>
        <end position="421"/>
    </location>
</feature>
<comment type="pathway">
    <text evidence="3">Sphingolipid metabolism.</text>
</comment>
<evidence type="ECO:0000256" key="11">
    <source>
        <dbReference type="SAM" id="Phobius"/>
    </source>
</evidence>
<evidence type="ECO:0000256" key="5">
    <source>
        <dbReference type="ARBA" id="ARBA00012699"/>
    </source>
</evidence>
<dbReference type="InterPro" id="IPR025993">
    <property type="entry name" value="Ceramide_glucosylTrfase"/>
</dbReference>
<dbReference type="EC" id="2.4.1.80" evidence="5"/>
<dbReference type="Proteomes" id="UP000708148">
    <property type="component" value="Unassembled WGS sequence"/>
</dbReference>
<evidence type="ECO:0000256" key="4">
    <source>
        <dbReference type="ARBA" id="ARBA00006739"/>
    </source>
</evidence>
<comment type="caution">
    <text evidence="13">The sequence shown here is derived from an EMBL/GenBank/DDBJ whole genome shotgun (WGS) entry which is preliminary data.</text>
</comment>
<feature type="chain" id="PRO_5035896988" description="ceramide glucosyltransferase" evidence="12">
    <location>
        <begin position="27"/>
        <end position="495"/>
    </location>
</feature>
<evidence type="ECO:0000313" key="14">
    <source>
        <dbReference type="Proteomes" id="UP000708148"/>
    </source>
</evidence>
<dbReference type="GO" id="GO:0006679">
    <property type="term" value="P:glucosylceramide biosynthetic process"/>
    <property type="evidence" value="ECO:0007669"/>
    <property type="project" value="TreeGrafter"/>
</dbReference>
<evidence type="ECO:0000313" key="13">
    <source>
        <dbReference type="EMBL" id="CAD7697953.1"/>
    </source>
</evidence>
<dbReference type="EMBL" id="CAJHUC010000734">
    <property type="protein sequence ID" value="CAD7697953.1"/>
    <property type="molecule type" value="Genomic_DNA"/>
</dbReference>
<keyword evidence="12" id="KW-0732">Signal</keyword>
<feature type="signal peptide" evidence="12">
    <location>
        <begin position="1"/>
        <end position="26"/>
    </location>
</feature>
<dbReference type="OrthoDB" id="1483400at2759"/>
<keyword evidence="7" id="KW-0808">Transferase</keyword>
<keyword evidence="10 11" id="KW-0472">Membrane</keyword>
<accession>A0A8S1J339</accession>
<comment type="subcellular location">
    <subcellularLocation>
        <location evidence="1">Membrane</location>
        <topology evidence="1">Multi-pass membrane protein</topology>
    </subcellularLocation>
</comment>
<evidence type="ECO:0000256" key="3">
    <source>
        <dbReference type="ARBA" id="ARBA00004991"/>
    </source>
</evidence>
<sequence>MAGTAALQRLAACLWTLLDWTGAALCHPLVAVLQVAGALALGGLGAGWILATQKRSGEAKRLREERIYGRPRPAQAFDLPAVSVILPVRGVHSHSCSNWTSHLRAEYKGPLEFIFVVDSAKDSAVPELKQLFRDHPDVNASVEISGPATTCSQKIHNQHYGLCRSARDSKYVLFLDDDVQLHPRSIQLLAEVLELDSSKFMATGFPFDIPPVDSGLPVYCIMAFHMPLLIAFSVCQETKFVWGGCMMIRREALDTDAYGILEAWTDGGYSDDLIVAAKCSEHNLRIAAPLTAVFPQRLDAVCSWSSFWNYLRRQMFVLDTYASSQNRRINYSLAAAHFVASCAVALPILEALLRVVLWQIELVLVLTRHVFSGEDASLDWPRAFQLSSCSAQSWGTVAYLVIWLVAHIGFMRMTGAIFDLFRELSPEADVREVDFMHFVRFWAGMVVSNLTLPVCLAYTMLHDRVTWSEVSYVKSGGKVVCKGRETSGREWKLPP</sequence>
<dbReference type="InterPro" id="IPR029044">
    <property type="entry name" value="Nucleotide-diphossugar_trans"/>
</dbReference>
<dbReference type="GO" id="GO:0016020">
    <property type="term" value="C:membrane"/>
    <property type="evidence" value="ECO:0007669"/>
    <property type="project" value="UniProtKB-SubCell"/>
</dbReference>